<evidence type="ECO:0000256" key="3">
    <source>
        <dbReference type="ARBA" id="ARBA00022898"/>
    </source>
</evidence>
<gene>
    <name evidence="7" type="ORF">OSH09_03835</name>
</gene>
<dbReference type="SUPFAM" id="SSF53383">
    <property type="entry name" value="PLP-dependent transferases"/>
    <property type="match status" value="1"/>
</dbReference>
<evidence type="ECO:0000259" key="6">
    <source>
        <dbReference type="Pfam" id="PF00155"/>
    </source>
</evidence>
<dbReference type="Gene3D" id="3.90.1150.10">
    <property type="entry name" value="Aspartate Aminotransferase, domain 1"/>
    <property type="match status" value="1"/>
</dbReference>
<evidence type="ECO:0000256" key="1">
    <source>
        <dbReference type="ARBA" id="ARBA00001933"/>
    </source>
</evidence>
<dbReference type="CDD" id="cd00609">
    <property type="entry name" value="AAT_like"/>
    <property type="match status" value="1"/>
</dbReference>
<dbReference type="Proteomes" id="UP001209916">
    <property type="component" value="Unassembled WGS sequence"/>
</dbReference>
<dbReference type="PANTHER" id="PTHR43525:SF1">
    <property type="entry name" value="PROTEIN MALY"/>
    <property type="match status" value="1"/>
</dbReference>
<evidence type="ECO:0000313" key="7">
    <source>
        <dbReference type="EMBL" id="MCX5463302.1"/>
    </source>
</evidence>
<protein>
    <recommendedName>
        <fullName evidence="2">cysteine-S-conjugate beta-lyase</fullName>
        <ecNumber evidence="2">4.4.1.13</ecNumber>
    </recommendedName>
</protein>
<dbReference type="RefSeq" id="WP_266120214.1">
    <property type="nucleotide sequence ID" value="NZ_JAPKNA010000001.1"/>
</dbReference>
<sequence>MKYDFDQVLSRTELSTSKWEQEIARLNRPDLLAFGTADMDFRSAEPIVEALTATARRGHFGYPFKPQSYYEAIIGFCARRFGWQIQQEWISGATGVYAAWNAVVERLSEPGDEIIFQTPAHHIFNESILAMGRVPVENPLIVRDGKYELDLEGLEKVITARSKLMLLCNPHNPTGRVWTFEELSALQALCLRHGIVMVTDEIYAGLVHREHTFTPAASISSAASNNTITLTSASKTYNTTGLKHALVIIENPELRQAYFQGQQRSNMYYGGSLFGHVATEFALRDCDDWNEQLVEYIEGNVAYASQALARLFPKATVYQPESTYFLWVDMSAYAESSTALLQCIEQRLGVTITSGHTLGTGGDRHIRINLGCPRVQLEQAVMRIEQTMLA</sequence>
<keyword evidence="8" id="KW-1185">Reference proteome</keyword>
<dbReference type="InterPro" id="IPR015424">
    <property type="entry name" value="PyrdxlP-dep_Trfase"/>
</dbReference>
<dbReference type="InterPro" id="IPR027619">
    <property type="entry name" value="C-S_lyase_PatB-like"/>
</dbReference>
<evidence type="ECO:0000256" key="2">
    <source>
        <dbReference type="ARBA" id="ARBA00012224"/>
    </source>
</evidence>
<dbReference type="InterPro" id="IPR015422">
    <property type="entry name" value="PyrdxlP-dep_Trfase_small"/>
</dbReference>
<dbReference type="InterPro" id="IPR051798">
    <property type="entry name" value="Class-II_PLP-Dep_Aminotrans"/>
</dbReference>
<evidence type="ECO:0000313" key="8">
    <source>
        <dbReference type="Proteomes" id="UP001209916"/>
    </source>
</evidence>
<dbReference type="NCBIfam" id="TIGR04350">
    <property type="entry name" value="C_S_lyase_PatB"/>
    <property type="match status" value="1"/>
</dbReference>
<dbReference type="EC" id="4.4.1.13" evidence="2"/>
<evidence type="ECO:0000256" key="5">
    <source>
        <dbReference type="ARBA" id="ARBA00037974"/>
    </source>
</evidence>
<accession>A0ABT3VJD8</accession>
<comment type="similarity">
    <text evidence="5">Belongs to the class-II pyridoxal-phosphate-dependent aminotransferase family. MalY/PatB cystathionine beta-lyase subfamily.</text>
</comment>
<dbReference type="PANTHER" id="PTHR43525">
    <property type="entry name" value="PROTEIN MALY"/>
    <property type="match status" value="1"/>
</dbReference>
<organism evidence="7 8">
    <name type="scientific">Alcaligenes parafaecalis</name>
    <dbReference type="NCBI Taxonomy" id="171260"/>
    <lineage>
        <taxon>Bacteria</taxon>
        <taxon>Pseudomonadati</taxon>
        <taxon>Pseudomonadota</taxon>
        <taxon>Betaproteobacteria</taxon>
        <taxon>Burkholderiales</taxon>
        <taxon>Alcaligenaceae</taxon>
        <taxon>Alcaligenes</taxon>
    </lineage>
</organism>
<dbReference type="InterPro" id="IPR015421">
    <property type="entry name" value="PyrdxlP-dep_Trfase_major"/>
</dbReference>
<proteinExistence type="inferred from homology"/>
<comment type="cofactor">
    <cofactor evidence="1">
        <name>pyridoxal 5'-phosphate</name>
        <dbReference type="ChEBI" id="CHEBI:597326"/>
    </cofactor>
</comment>
<feature type="domain" description="Aminotransferase class I/classII large" evidence="6">
    <location>
        <begin position="63"/>
        <end position="384"/>
    </location>
</feature>
<name>A0ABT3VJD8_9BURK</name>
<evidence type="ECO:0000256" key="4">
    <source>
        <dbReference type="ARBA" id="ARBA00023239"/>
    </source>
</evidence>
<dbReference type="GO" id="GO:0016829">
    <property type="term" value="F:lyase activity"/>
    <property type="evidence" value="ECO:0007669"/>
    <property type="project" value="UniProtKB-KW"/>
</dbReference>
<dbReference type="Pfam" id="PF00155">
    <property type="entry name" value="Aminotran_1_2"/>
    <property type="match status" value="1"/>
</dbReference>
<dbReference type="EMBL" id="JAPKNA010000001">
    <property type="protein sequence ID" value="MCX5463302.1"/>
    <property type="molecule type" value="Genomic_DNA"/>
</dbReference>
<comment type="caution">
    <text evidence="7">The sequence shown here is derived from an EMBL/GenBank/DDBJ whole genome shotgun (WGS) entry which is preliminary data.</text>
</comment>
<keyword evidence="3" id="KW-0663">Pyridoxal phosphate</keyword>
<dbReference type="InterPro" id="IPR004839">
    <property type="entry name" value="Aminotransferase_I/II_large"/>
</dbReference>
<dbReference type="Gene3D" id="3.40.640.10">
    <property type="entry name" value="Type I PLP-dependent aspartate aminotransferase-like (Major domain)"/>
    <property type="match status" value="1"/>
</dbReference>
<reference evidence="7 8" key="1">
    <citation type="submission" date="2022-11" db="EMBL/GenBank/DDBJ databases">
        <title>Biodiversity and phylogenetic relationships of bacteria.</title>
        <authorList>
            <person name="Machado R.A.R."/>
            <person name="Bhat A."/>
            <person name="Loulou A."/>
            <person name="Kallel S."/>
        </authorList>
    </citation>
    <scope>NUCLEOTIDE SEQUENCE [LARGE SCALE GENOMIC DNA]</scope>
    <source>
        <strain evidence="7 8">DSM 13975</strain>
    </source>
</reference>
<keyword evidence="4 7" id="KW-0456">Lyase</keyword>